<keyword evidence="1 4" id="KW-0378">Hydrolase</keyword>
<dbReference type="EC" id="3.2.2.26" evidence="1 2"/>
<dbReference type="GO" id="GO:0016798">
    <property type="term" value="F:hydrolase activity, acting on glycosyl bonds"/>
    <property type="evidence" value="ECO:0007669"/>
    <property type="project" value="UniProtKB-KW"/>
</dbReference>
<dbReference type="PANTHER" id="PTHR46832:SF2">
    <property type="entry name" value="FUTALOSINE HYDROLASE"/>
    <property type="match status" value="1"/>
</dbReference>
<dbReference type="InterPro" id="IPR019963">
    <property type="entry name" value="FL_hydrolase_MqnB"/>
</dbReference>
<protein>
    <recommendedName>
        <fullName evidence="1 2">Futalosine hydrolase</fullName>
        <shortName evidence="1">FL hydrolase</shortName>
        <ecNumber evidence="1 2">3.2.2.26</ecNumber>
    </recommendedName>
    <alternativeName>
        <fullName evidence="1">Futalosine nucleosidase</fullName>
    </alternativeName>
    <alternativeName>
        <fullName evidence="1">Menaquinone biosynthetic enzyme MqnB</fullName>
    </alternativeName>
</protein>
<sequence length="244" mass="25672">MNPVLIITAVPQEAGLLEQALACNALPLTIGAFTCVQGVCGTLPVTICAAGVGKINAAAATAALLGHLRPRLVINTGCAGAYAGIGLGIGDLAVADKEVLGDEGVMTSAGWLDLQQMKMPCFTKEDQQYFNEIPLSVVASEKAVHLAGRSGINLVRGTFITVSTCSGTIQQGEQLSSRFGGICENMEGGAVALTCLRYGVECLEVRGVSNLVEERNMKAWDIPRAVEAAQQFVLKYLEEMTRPE</sequence>
<dbReference type="Proteomes" id="UP000784128">
    <property type="component" value="Unassembled WGS sequence"/>
</dbReference>
<proteinExistence type="inferred from homology"/>
<comment type="caution">
    <text evidence="4">The sequence shown here is derived from an EMBL/GenBank/DDBJ whole genome shotgun (WGS) entry which is preliminary data.</text>
</comment>
<dbReference type="NCBIfam" id="TIGR03664">
    <property type="entry name" value="fut_nucase"/>
    <property type="match status" value="1"/>
</dbReference>
<comment type="similarity">
    <text evidence="1">Belongs to the PNP/UDP phosphorylase family. Futalosine hydrolase subfamily.</text>
</comment>
<keyword evidence="4" id="KW-0326">Glycosidase</keyword>
<dbReference type="RefSeq" id="WP_214298668.1">
    <property type="nucleotide sequence ID" value="NZ_JAHDYS010000008.1"/>
</dbReference>
<dbReference type="InterPro" id="IPR000845">
    <property type="entry name" value="Nucleoside_phosphorylase_d"/>
</dbReference>
<evidence type="ECO:0000313" key="5">
    <source>
        <dbReference type="Proteomes" id="UP000784128"/>
    </source>
</evidence>
<evidence type="ECO:0000313" key="4">
    <source>
        <dbReference type="EMBL" id="MBT1072114.1"/>
    </source>
</evidence>
<evidence type="ECO:0000259" key="3">
    <source>
        <dbReference type="Pfam" id="PF01048"/>
    </source>
</evidence>
<dbReference type="EMBL" id="JAHDYS010000008">
    <property type="protein sequence ID" value="MBT1072114.1"/>
    <property type="molecule type" value="Genomic_DNA"/>
</dbReference>
<accession>A0ABS5U8X5</accession>
<organism evidence="4 5">
    <name type="scientific">Pelotalea chapellei</name>
    <dbReference type="NCBI Taxonomy" id="44671"/>
    <lineage>
        <taxon>Bacteria</taxon>
        <taxon>Pseudomonadati</taxon>
        <taxon>Thermodesulfobacteriota</taxon>
        <taxon>Desulfuromonadia</taxon>
        <taxon>Geobacterales</taxon>
        <taxon>Geobacteraceae</taxon>
        <taxon>Pelotalea</taxon>
    </lineage>
</organism>
<name>A0ABS5U8X5_9BACT</name>
<gene>
    <name evidence="1 4" type="primary">mqnB</name>
    <name evidence="4" type="ORF">KJB30_09990</name>
</gene>
<comment type="function">
    <text evidence="1">Catalyzes the hydrolysis of futalosine (FL) to dehypoxanthine futalosine (DHFL) and hypoxanthine, a step in the biosynthesis of menaquinone (MK, vitamin K2).</text>
</comment>
<keyword evidence="5" id="KW-1185">Reference proteome</keyword>
<evidence type="ECO:0000256" key="1">
    <source>
        <dbReference type="HAMAP-Rule" id="MF_00991"/>
    </source>
</evidence>
<dbReference type="Pfam" id="PF01048">
    <property type="entry name" value="PNP_UDP_1"/>
    <property type="match status" value="1"/>
</dbReference>
<feature type="domain" description="Nucleoside phosphorylase" evidence="3">
    <location>
        <begin position="4"/>
        <end position="238"/>
    </location>
</feature>
<dbReference type="Gene3D" id="3.40.50.1580">
    <property type="entry name" value="Nucleoside phosphorylase domain"/>
    <property type="match status" value="1"/>
</dbReference>
<evidence type="ECO:0000256" key="2">
    <source>
        <dbReference type="NCBIfam" id="TIGR03664"/>
    </source>
</evidence>
<comment type="catalytic activity">
    <reaction evidence="1">
        <text>futalosine + H2O = dehypoxanthine futalosine + hypoxanthine</text>
        <dbReference type="Rhea" id="RHEA:25904"/>
        <dbReference type="ChEBI" id="CHEBI:15377"/>
        <dbReference type="ChEBI" id="CHEBI:17368"/>
        <dbReference type="ChEBI" id="CHEBI:58863"/>
        <dbReference type="ChEBI" id="CHEBI:58864"/>
        <dbReference type="EC" id="3.2.2.26"/>
    </reaction>
</comment>
<reference evidence="4 5" key="1">
    <citation type="submission" date="2021-05" db="EMBL/GenBank/DDBJ databases">
        <title>The draft genome of Geobacter chapellei DSM 13688.</title>
        <authorList>
            <person name="Xu Z."/>
            <person name="Masuda Y."/>
            <person name="Itoh H."/>
            <person name="Senoo K."/>
        </authorList>
    </citation>
    <scope>NUCLEOTIDE SEQUENCE [LARGE SCALE GENOMIC DNA]</scope>
    <source>
        <strain evidence="4 5">DSM 13688</strain>
    </source>
</reference>
<dbReference type="InterPro" id="IPR035994">
    <property type="entry name" value="Nucleoside_phosphorylase_sf"/>
</dbReference>
<dbReference type="PANTHER" id="PTHR46832">
    <property type="entry name" value="5'-METHYLTHIOADENOSINE/S-ADENOSYLHOMOCYSTEINE NUCLEOSIDASE"/>
    <property type="match status" value="1"/>
</dbReference>
<dbReference type="HAMAP" id="MF_00991">
    <property type="entry name" value="MqnB"/>
    <property type="match status" value="1"/>
</dbReference>
<keyword evidence="1" id="KW-0474">Menaquinone biosynthesis</keyword>
<dbReference type="CDD" id="cd17766">
    <property type="entry name" value="futalosine_nucleosidase_MqnB"/>
    <property type="match status" value="1"/>
</dbReference>
<dbReference type="SUPFAM" id="SSF53167">
    <property type="entry name" value="Purine and uridine phosphorylases"/>
    <property type="match status" value="1"/>
</dbReference>
<comment type="pathway">
    <text evidence="1">Quinol/quinone metabolism; menaquinone biosynthesis.</text>
</comment>